<dbReference type="AlphaFoldDB" id="A0A565BQ56"/>
<protein>
    <submittedName>
        <fullName evidence="1">Uncharacterized protein</fullName>
    </submittedName>
</protein>
<comment type="caution">
    <text evidence="1">The sequence shown here is derived from an EMBL/GenBank/DDBJ whole genome shotgun (WGS) entry which is preliminary data.</text>
</comment>
<evidence type="ECO:0000313" key="2">
    <source>
        <dbReference type="Proteomes" id="UP000489600"/>
    </source>
</evidence>
<accession>A0A565BQ56</accession>
<sequence>MASFKQSGIFSSVSVSNSKVPVSSKLPSTVGLRRRCPIPFSMEQRRPSMVALAKKKKLADQETEPPGKVPSCKQPLITKVDEELCLQYEDDVGMFKVLLKEVSHQYDVMKLKTNLLQMSNLPNGLPGLQVFKHVMSEAIRVVFEQRLDVEIKGQLPTDPTGFFTLKNFTLDNDDSVCIKVDDARYTLEIEGKTALYCNHYVLLVKREEEAMKMD</sequence>
<organism evidence="1 2">
    <name type="scientific">Arabis nemorensis</name>
    <dbReference type="NCBI Taxonomy" id="586526"/>
    <lineage>
        <taxon>Eukaryota</taxon>
        <taxon>Viridiplantae</taxon>
        <taxon>Streptophyta</taxon>
        <taxon>Embryophyta</taxon>
        <taxon>Tracheophyta</taxon>
        <taxon>Spermatophyta</taxon>
        <taxon>Magnoliopsida</taxon>
        <taxon>eudicotyledons</taxon>
        <taxon>Gunneridae</taxon>
        <taxon>Pentapetalae</taxon>
        <taxon>rosids</taxon>
        <taxon>malvids</taxon>
        <taxon>Brassicales</taxon>
        <taxon>Brassicaceae</taxon>
        <taxon>Arabideae</taxon>
        <taxon>Arabis</taxon>
    </lineage>
</organism>
<keyword evidence="2" id="KW-1185">Reference proteome</keyword>
<evidence type="ECO:0000313" key="1">
    <source>
        <dbReference type="EMBL" id="VVB03240.1"/>
    </source>
</evidence>
<dbReference type="Proteomes" id="UP000489600">
    <property type="component" value="Unassembled WGS sequence"/>
</dbReference>
<proteinExistence type="predicted"/>
<gene>
    <name evidence="1" type="ORF">ANE_LOCUS13684</name>
</gene>
<name>A0A565BQ56_9BRAS</name>
<reference evidence="1" key="1">
    <citation type="submission" date="2019-07" db="EMBL/GenBank/DDBJ databases">
        <authorList>
            <person name="Dittberner H."/>
        </authorList>
    </citation>
    <scope>NUCLEOTIDE SEQUENCE [LARGE SCALE GENOMIC DNA]</scope>
</reference>
<dbReference type="EMBL" id="CABITT030000004">
    <property type="protein sequence ID" value="VVB03240.1"/>
    <property type="molecule type" value="Genomic_DNA"/>
</dbReference>